<evidence type="ECO:0000256" key="1">
    <source>
        <dbReference type="SAM" id="MobiDB-lite"/>
    </source>
</evidence>
<feature type="region of interest" description="Disordered" evidence="1">
    <location>
        <begin position="210"/>
        <end position="238"/>
    </location>
</feature>
<gene>
    <name evidence="2" type="ORF">UY3_07229</name>
</gene>
<feature type="compositionally biased region" description="Basic and acidic residues" evidence="1">
    <location>
        <begin position="218"/>
        <end position="232"/>
    </location>
</feature>
<reference evidence="3" key="1">
    <citation type="journal article" date="2013" name="Nat. Genet.">
        <title>The draft genomes of soft-shell turtle and green sea turtle yield insights into the development and evolution of the turtle-specific body plan.</title>
        <authorList>
            <person name="Wang Z."/>
            <person name="Pascual-Anaya J."/>
            <person name="Zadissa A."/>
            <person name="Li W."/>
            <person name="Niimura Y."/>
            <person name="Huang Z."/>
            <person name="Li C."/>
            <person name="White S."/>
            <person name="Xiong Z."/>
            <person name="Fang D."/>
            <person name="Wang B."/>
            <person name="Ming Y."/>
            <person name="Chen Y."/>
            <person name="Zheng Y."/>
            <person name="Kuraku S."/>
            <person name="Pignatelli M."/>
            <person name="Herrero J."/>
            <person name="Beal K."/>
            <person name="Nozawa M."/>
            <person name="Li Q."/>
            <person name="Wang J."/>
            <person name="Zhang H."/>
            <person name="Yu L."/>
            <person name="Shigenobu S."/>
            <person name="Wang J."/>
            <person name="Liu J."/>
            <person name="Flicek P."/>
            <person name="Searle S."/>
            <person name="Wang J."/>
            <person name="Kuratani S."/>
            <person name="Yin Y."/>
            <person name="Aken B."/>
            <person name="Zhang G."/>
            <person name="Irie N."/>
        </authorList>
    </citation>
    <scope>NUCLEOTIDE SEQUENCE [LARGE SCALE GENOMIC DNA]</scope>
</reference>
<evidence type="ECO:0000313" key="3">
    <source>
        <dbReference type="Proteomes" id="UP000031443"/>
    </source>
</evidence>
<dbReference type="Proteomes" id="UP000031443">
    <property type="component" value="Unassembled WGS sequence"/>
</dbReference>
<protein>
    <submittedName>
        <fullName evidence="2">Uncharacterized protein</fullName>
    </submittedName>
</protein>
<keyword evidence="3" id="KW-1185">Reference proteome</keyword>
<sequence length="289" mass="32433">MQWLQRALAGTSLLDPILLQMKQEERTPQRTASPWLASYVASKREELDSKGILDFLWLRETSKPEEGAEVHSVQCQNEADAFGLVFTVDENELKCLLTGHSFALSRHWFASGMFSKELPPRRAGAGIASDDKNTHVCAIVCVQLERERTERAGSTGERAWNEKAKPSHTKKQPDCGNICLCTLTMALNDMPVMLPASTGARQILPALTCHHQGHKQRQREEKESGRREKELQDPGGWGRSENGVMEALVLLASGEIPLDSKWWLITVVQRALVKKQGDRDQMSENGFMR</sequence>
<evidence type="ECO:0000313" key="2">
    <source>
        <dbReference type="EMBL" id="EMP35611.1"/>
    </source>
</evidence>
<dbReference type="EMBL" id="KB528245">
    <property type="protein sequence ID" value="EMP35611.1"/>
    <property type="molecule type" value="Genomic_DNA"/>
</dbReference>
<accession>M7BCC5</accession>
<name>M7BCC5_CHEMY</name>
<dbReference type="AlphaFoldDB" id="M7BCC5"/>
<proteinExistence type="predicted"/>
<organism evidence="2 3">
    <name type="scientific">Chelonia mydas</name>
    <name type="common">Green sea-turtle</name>
    <name type="synonym">Chelonia agassizi</name>
    <dbReference type="NCBI Taxonomy" id="8469"/>
    <lineage>
        <taxon>Eukaryota</taxon>
        <taxon>Metazoa</taxon>
        <taxon>Chordata</taxon>
        <taxon>Craniata</taxon>
        <taxon>Vertebrata</taxon>
        <taxon>Euteleostomi</taxon>
        <taxon>Archelosauria</taxon>
        <taxon>Testudinata</taxon>
        <taxon>Testudines</taxon>
        <taxon>Cryptodira</taxon>
        <taxon>Durocryptodira</taxon>
        <taxon>Americhelydia</taxon>
        <taxon>Chelonioidea</taxon>
        <taxon>Cheloniidae</taxon>
        <taxon>Chelonia</taxon>
    </lineage>
</organism>